<feature type="domain" description="Fascin-like" evidence="7">
    <location>
        <begin position="24"/>
        <end position="136"/>
    </location>
</feature>
<keyword evidence="3 6" id="KW-0963">Cytoplasm</keyword>
<dbReference type="InterPro" id="IPR022768">
    <property type="entry name" value="Fascin-like_dom"/>
</dbReference>
<proteinExistence type="inferred from homology"/>
<evidence type="ECO:0000256" key="4">
    <source>
        <dbReference type="ARBA" id="ARBA00023203"/>
    </source>
</evidence>
<dbReference type="PANTHER" id="PTHR10551:SF9">
    <property type="entry name" value="FASCIN-2"/>
    <property type="match status" value="1"/>
</dbReference>
<reference evidence="8" key="1">
    <citation type="submission" date="2014-12" db="EMBL/GenBank/DDBJ databases">
        <title>Insight into the proteome of Arion vulgaris.</title>
        <authorList>
            <person name="Aradska J."/>
            <person name="Bulat T."/>
            <person name="Smidak R."/>
            <person name="Sarate P."/>
            <person name="Gangsoo J."/>
            <person name="Sialana F."/>
            <person name="Bilban M."/>
            <person name="Lubec G."/>
        </authorList>
    </citation>
    <scope>NUCLEOTIDE SEQUENCE</scope>
    <source>
        <tissue evidence="8">Skin</tissue>
    </source>
</reference>
<dbReference type="EMBL" id="HACG01024668">
    <property type="protein sequence ID" value="CEK71533.1"/>
    <property type="molecule type" value="Transcribed_RNA"/>
</dbReference>
<evidence type="ECO:0000256" key="1">
    <source>
        <dbReference type="ARBA" id="ARBA00004245"/>
    </source>
</evidence>
<name>A0A0B6ZSM2_9EUPU</name>
<keyword evidence="4 6" id="KW-0009">Actin-binding</keyword>
<dbReference type="FunFam" id="2.80.10.50:FF:000015">
    <property type="entry name" value="Fascin"/>
    <property type="match status" value="1"/>
</dbReference>
<dbReference type="CDD" id="cd23334">
    <property type="entry name" value="beta-trefoil_FSCN_rpt1"/>
    <property type="match status" value="1"/>
</dbReference>
<evidence type="ECO:0000256" key="3">
    <source>
        <dbReference type="ARBA" id="ARBA00022490"/>
    </source>
</evidence>
<evidence type="ECO:0000256" key="6">
    <source>
        <dbReference type="PIRNR" id="PIRNR005682"/>
    </source>
</evidence>
<dbReference type="AlphaFoldDB" id="A0A0B6ZSM2"/>
<evidence type="ECO:0000313" key="8">
    <source>
        <dbReference type="EMBL" id="CEK71533.1"/>
    </source>
</evidence>
<feature type="domain" description="Fascin-like" evidence="7">
    <location>
        <begin position="415"/>
        <end position="507"/>
    </location>
</feature>
<dbReference type="SUPFAM" id="SSF50405">
    <property type="entry name" value="Actin-crosslinking proteins"/>
    <property type="match status" value="4"/>
</dbReference>
<dbReference type="GO" id="GO:0007163">
    <property type="term" value="P:establishment or maintenance of cell polarity"/>
    <property type="evidence" value="ECO:0007669"/>
    <property type="project" value="TreeGrafter"/>
</dbReference>
<dbReference type="InterPro" id="IPR008999">
    <property type="entry name" value="Actin-crosslinking"/>
</dbReference>
<sequence length="507" mass="57009">MAAIGASGSRSDHQLKVGLINSSNKFLTAESFGFKVNASGTSLKKKQTFILEQDAQEEVVYVKSHTGRYMAADKYGNVTCDSEERGQMEKFAIEYDKNGSGRWAFKNINHGNYLGGSDDNLKCFSKSVKDTELWQVQMAIHPQVNLLNINRRRYAHLINDELQVTEVIPWGQEALIILHYDNGKYAIKTYDNRFLSRDGTLITDLNDNSRFTLEIKSGANSGFAFKDCVGEYLTAVGATATMKSRNKTVTKDELFKIEDSCPQIILTSLANNKKVSIKQGVDVTANQDEVEHTNHDIFQMELVAPETDSSPAKWAFRTVNNDCWIQEPLGGIQARAKDNNNPNAQFVVEWLGDGTISLKANNKHYIQSRQTGQLMAVSDSVTNKEKFYPRIINRPLLLLRNEYGFVGLRSTSKPEVMCSRANYEIIYVEPSNDGHYFLKGTNNKYWRLADDASIISDGDSPEPFQLEPRSSSVLTIKGINGCYIKGEQNGLFRAIGHEVDHTVLWEY</sequence>
<evidence type="ECO:0000256" key="2">
    <source>
        <dbReference type="ARBA" id="ARBA00007415"/>
    </source>
</evidence>
<dbReference type="GO" id="GO:0051015">
    <property type="term" value="F:actin filament binding"/>
    <property type="evidence" value="ECO:0007669"/>
    <property type="project" value="InterPro"/>
</dbReference>
<dbReference type="InterPro" id="IPR024703">
    <property type="entry name" value="Fascin_metazoans"/>
</dbReference>
<dbReference type="GO" id="GO:0051017">
    <property type="term" value="P:actin filament bundle assembly"/>
    <property type="evidence" value="ECO:0007669"/>
    <property type="project" value="TreeGrafter"/>
</dbReference>
<dbReference type="Gene3D" id="2.80.10.50">
    <property type="match status" value="4"/>
</dbReference>
<dbReference type="PIRSF" id="PIRSF005682">
    <property type="entry name" value="Fascin"/>
    <property type="match status" value="1"/>
</dbReference>
<evidence type="ECO:0000256" key="5">
    <source>
        <dbReference type="ARBA" id="ARBA00023212"/>
    </source>
</evidence>
<protein>
    <recommendedName>
        <fullName evidence="6">Fascin</fullName>
    </recommendedName>
</protein>
<dbReference type="CDD" id="cd23336">
    <property type="entry name" value="beta-trefoil_FSCN_rpt3"/>
    <property type="match status" value="1"/>
</dbReference>
<feature type="domain" description="Fascin-like" evidence="7">
    <location>
        <begin position="271"/>
        <end position="387"/>
    </location>
</feature>
<feature type="domain" description="Fascin-like" evidence="7">
    <location>
        <begin position="145"/>
        <end position="256"/>
    </location>
</feature>
<dbReference type="GO" id="GO:0030674">
    <property type="term" value="F:protein-macromolecule adaptor activity"/>
    <property type="evidence" value="ECO:0007669"/>
    <property type="project" value="InterPro"/>
</dbReference>
<dbReference type="PANTHER" id="PTHR10551">
    <property type="entry name" value="FASCIN"/>
    <property type="match status" value="1"/>
</dbReference>
<keyword evidence="5 6" id="KW-0206">Cytoskeleton</keyword>
<accession>A0A0B6ZSM2</accession>
<gene>
    <name evidence="8" type="primary">ORF78784</name>
</gene>
<dbReference type="FunFam" id="2.80.10.50:FF:000008">
    <property type="entry name" value="Fascin"/>
    <property type="match status" value="1"/>
</dbReference>
<dbReference type="GO" id="GO:0016477">
    <property type="term" value="P:cell migration"/>
    <property type="evidence" value="ECO:0007669"/>
    <property type="project" value="TreeGrafter"/>
</dbReference>
<evidence type="ECO:0000259" key="7">
    <source>
        <dbReference type="Pfam" id="PF06268"/>
    </source>
</evidence>
<comment type="subcellular location">
    <subcellularLocation>
        <location evidence="1 6">Cytoplasm</location>
        <location evidence="1 6">Cytoskeleton</location>
    </subcellularLocation>
</comment>
<dbReference type="GO" id="GO:0005737">
    <property type="term" value="C:cytoplasm"/>
    <property type="evidence" value="ECO:0007669"/>
    <property type="project" value="TreeGrafter"/>
</dbReference>
<dbReference type="CDD" id="cd23337">
    <property type="entry name" value="beta-trefoil_FSCN_rpt4"/>
    <property type="match status" value="1"/>
</dbReference>
<dbReference type="Pfam" id="PF06268">
    <property type="entry name" value="Fascin"/>
    <property type="match status" value="4"/>
</dbReference>
<dbReference type="GO" id="GO:0015629">
    <property type="term" value="C:actin cytoskeleton"/>
    <property type="evidence" value="ECO:0007669"/>
    <property type="project" value="TreeGrafter"/>
</dbReference>
<comment type="similarity">
    <text evidence="2 6">Belongs to the fascin family.</text>
</comment>
<organism evidence="8">
    <name type="scientific">Arion vulgaris</name>
    <dbReference type="NCBI Taxonomy" id="1028688"/>
    <lineage>
        <taxon>Eukaryota</taxon>
        <taxon>Metazoa</taxon>
        <taxon>Spiralia</taxon>
        <taxon>Lophotrochozoa</taxon>
        <taxon>Mollusca</taxon>
        <taxon>Gastropoda</taxon>
        <taxon>Heterobranchia</taxon>
        <taxon>Euthyneura</taxon>
        <taxon>Panpulmonata</taxon>
        <taxon>Eupulmonata</taxon>
        <taxon>Stylommatophora</taxon>
        <taxon>Helicina</taxon>
        <taxon>Arionoidea</taxon>
        <taxon>Arionidae</taxon>
        <taxon>Arion</taxon>
    </lineage>
</organism>
<dbReference type="CDD" id="cd23335">
    <property type="entry name" value="beta-trefoil_FSCN_rpt2"/>
    <property type="match status" value="1"/>
</dbReference>
<dbReference type="InterPro" id="IPR010431">
    <property type="entry name" value="Fascin"/>
</dbReference>
<dbReference type="FunFam" id="2.80.10.50:FF:000010">
    <property type="entry name" value="Fascin"/>
    <property type="match status" value="1"/>
</dbReference>